<dbReference type="PROSITE" id="PS50887">
    <property type="entry name" value="GGDEF"/>
    <property type="match status" value="1"/>
</dbReference>
<protein>
    <submittedName>
        <fullName evidence="3">GGDEF domain-containing protein</fullName>
    </submittedName>
</protein>
<dbReference type="NCBIfam" id="TIGR00254">
    <property type="entry name" value="GGDEF"/>
    <property type="match status" value="1"/>
</dbReference>
<keyword evidence="1" id="KW-0472">Membrane</keyword>
<feature type="transmembrane region" description="Helical" evidence="1">
    <location>
        <begin position="138"/>
        <end position="156"/>
    </location>
</feature>
<sequence length="379" mass="40539">MAKALRDWWQQPGHFYWITAFLAARGAQVFTCRAVALYTLGIGAISLAMLWSPNGPDGILAQSLVIGVAVCCTLKALVWMRNKWPTRGWSGAYAVTTSVCIAVSCLAQSNPVAGLLGTTTFAALAGFIAFFHTARFLAFNLIVTAATAVFLAVRVAEQNDAVWAACALALVAVANLAVPFGCQAVVHLLDIDVLNTEIDPLTGLLNREAFYRTTGEFVAARARIDDRYLVIVLVSLDNFTLLTGTDGKVSGDRAEVAVAQTLRETTRSNAIVAHVGEAEFLIADTFATTDASPLVERVRGAIATTPPRLTASIGVVATPMRGLADCPPHELMDELVVFAEEAMADARRAGGNMACTVVCSMPTVLAEKNTWDRFDDEPR</sequence>
<feature type="domain" description="GGDEF" evidence="2">
    <location>
        <begin position="227"/>
        <end position="359"/>
    </location>
</feature>
<keyword evidence="1" id="KW-0812">Transmembrane</keyword>
<feature type="transmembrane region" description="Helical" evidence="1">
    <location>
        <begin position="59"/>
        <end position="78"/>
    </location>
</feature>
<proteinExistence type="predicted"/>
<keyword evidence="1" id="KW-1133">Transmembrane helix</keyword>
<dbReference type="InterPro" id="IPR043128">
    <property type="entry name" value="Rev_trsase/Diguanyl_cyclase"/>
</dbReference>
<dbReference type="Pfam" id="PF00990">
    <property type="entry name" value="GGDEF"/>
    <property type="match status" value="1"/>
</dbReference>
<dbReference type="PANTHER" id="PTHR33121">
    <property type="entry name" value="CYCLIC DI-GMP PHOSPHODIESTERASE PDEF"/>
    <property type="match status" value="1"/>
</dbReference>
<feature type="transmembrane region" description="Helical" evidence="1">
    <location>
        <begin position="115"/>
        <end position="131"/>
    </location>
</feature>
<evidence type="ECO:0000256" key="1">
    <source>
        <dbReference type="SAM" id="Phobius"/>
    </source>
</evidence>
<feature type="transmembrane region" description="Helical" evidence="1">
    <location>
        <begin position="162"/>
        <end position="182"/>
    </location>
</feature>
<reference evidence="3 4" key="1">
    <citation type="journal article" date="2022" name="BMC Genomics">
        <title>Comparative genome analysis of mycobacteria focusing on tRNA and non-coding RNA.</title>
        <authorList>
            <person name="Behra P.R.K."/>
            <person name="Pettersson B.M.F."/>
            <person name="Ramesh M."/>
            <person name="Das S."/>
            <person name="Dasgupta S."/>
            <person name="Kirsebom L.A."/>
        </authorList>
    </citation>
    <scope>NUCLEOTIDE SEQUENCE [LARGE SCALE GENOMIC DNA]</scope>
    <source>
        <strain evidence="3 4">DSM 44078</strain>
    </source>
</reference>
<evidence type="ECO:0000313" key="3">
    <source>
        <dbReference type="EMBL" id="MCV7229210.1"/>
    </source>
</evidence>
<dbReference type="SMART" id="SM00267">
    <property type="entry name" value="GGDEF"/>
    <property type="match status" value="1"/>
</dbReference>
<comment type="caution">
    <text evidence="3">The sequence shown here is derived from an EMBL/GenBank/DDBJ whole genome shotgun (WGS) entry which is preliminary data.</text>
</comment>
<dbReference type="InterPro" id="IPR000160">
    <property type="entry name" value="GGDEF_dom"/>
</dbReference>
<dbReference type="SUPFAM" id="SSF55073">
    <property type="entry name" value="Nucleotide cyclase"/>
    <property type="match status" value="1"/>
</dbReference>
<gene>
    <name evidence="3" type="ORF">H7J73_24670</name>
</gene>
<dbReference type="InterPro" id="IPR029787">
    <property type="entry name" value="Nucleotide_cyclase"/>
</dbReference>
<dbReference type="InterPro" id="IPR050706">
    <property type="entry name" value="Cyclic-di-GMP_PDE-like"/>
</dbReference>
<dbReference type="RefSeq" id="WP_264070415.1">
    <property type="nucleotide sequence ID" value="NZ_JACKTY010000040.1"/>
</dbReference>
<dbReference type="PANTHER" id="PTHR33121:SF71">
    <property type="entry name" value="OXYGEN SENSOR PROTEIN DOSP"/>
    <property type="match status" value="1"/>
</dbReference>
<dbReference type="CDD" id="cd01949">
    <property type="entry name" value="GGDEF"/>
    <property type="match status" value="1"/>
</dbReference>
<evidence type="ECO:0000259" key="2">
    <source>
        <dbReference type="PROSITE" id="PS50887"/>
    </source>
</evidence>
<evidence type="ECO:0000313" key="4">
    <source>
        <dbReference type="Proteomes" id="UP001526201"/>
    </source>
</evidence>
<name>A0ABT3CIB4_9MYCO</name>
<feature type="transmembrane region" description="Helical" evidence="1">
    <location>
        <begin position="35"/>
        <end position="53"/>
    </location>
</feature>
<dbReference type="EMBL" id="JACKTY010000040">
    <property type="protein sequence ID" value="MCV7229210.1"/>
    <property type="molecule type" value="Genomic_DNA"/>
</dbReference>
<accession>A0ABT3CIB4</accession>
<dbReference type="Gene3D" id="3.30.70.270">
    <property type="match status" value="1"/>
</dbReference>
<dbReference type="Proteomes" id="UP001526201">
    <property type="component" value="Unassembled WGS sequence"/>
</dbReference>
<keyword evidence="4" id="KW-1185">Reference proteome</keyword>
<organism evidence="3 4">
    <name type="scientific">Mycolicibacterium komossense</name>
    <dbReference type="NCBI Taxonomy" id="1779"/>
    <lineage>
        <taxon>Bacteria</taxon>
        <taxon>Bacillati</taxon>
        <taxon>Actinomycetota</taxon>
        <taxon>Actinomycetes</taxon>
        <taxon>Mycobacteriales</taxon>
        <taxon>Mycobacteriaceae</taxon>
        <taxon>Mycolicibacterium</taxon>
    </lineage>
</organism>